<accession>A0A5B7H3S5</accession>
<organism evidence="1 2">
    <name type="scientific">Portunus trituberculatus</name>
    <name type="common">Swimming crab</name>
    <name type="synonym">Neptunus trituberculatus</name>
    <dbReference type="NCBI Taxonomy" id="210409"/>
    <lineage>
        <taxon>Eukaryota</taxon>
        <taxon>Metazoa</taxon>
        <taxon>Ecdysozoa</taxon>
        <taxon>Arthropoda</taxon>
        <taxon>Crustacea</taxon>
        <taxon>Multicrustacea</taxon>
        <taxon>Malacostraca</taxon>
        <taxon>Eumalacostraca</taxon>
        <taxon>Eucarida</taxon>
        <taxon>Decapoda</taxon>
        <taxon>Pleocyemata</taxon>
        <taxon>Brachyura</taxon>
        <taxon>Eubrachyura</taxon>
        <taxon>Portunoidea</taxon>
        <taxon>Portunidae</taxon>
        <taxon>Portuninae</taxon>
        <taxon>Portunus</taxon>
    </lineage>
</organism>
<keyword evidence="2" id="KW-1185">Reference proteome</keyword>
<name>A0A5B7H3S5_PORTR</name>
<dbReference type="Proteomes" id="UP000324222">
    <property type="component" value="Unassembled WGS sequence"/>
</dbReference>
<dbReference type="AlphaFoldDB" id="A0A5B7H3S5"/>
<protein>
    <submittedName>
        <fullName evidence="1">Uncharacterized protein</fullName>
    </submittedName>
</protein>
<reference evidence="1 2" key="1">
    <citation type="submission" date="2019-05" db="EMBL/GenBank/DDBJ databases">
        <title>Another draft genome of Portunus trituberculatus and its Hox gene families provides insights of decapod evolution.</title>
        <authorList>
            <person name="Jeong J.-H."/>
            <person name="Song I."/>
            <person name="Kim S."/>
            <person name="Choi T."/>
            <person name="Kim D."/>
            <person name="Ryu S."/>
            <person name="Kim W."/>
        </authorList>
    </citation>
    <scope>NUCLEOTIDE SEQUENCE [LARGE SCALE GENOMIC DNA]</scope>
    <source>
        <tissue evidence="1">Muscle</tissue>
    </source>
</reference>
<gene>
    <name evidence="1" type="ORF">E2C01_058096</name>
</gene>
<evidence type="ECO:0000313" key="2">
    <source>
        <dbReference type="Proteomes" id="UP000324222"/>
    </source>
</evidence>
<proteinExistence type="predicted"/>
<comment type="caution">
    <text evidence="1">The sequence shown here is derived from an EMBL/GenBank/DDBJ whole genome shotgun (WGS) entry which is preliminary data.</text>
</comment>
<sequence>MLNDSKTQFFHQSTRHNIPDNYPLFFNDTELFPSSTLNYIEFAHNLSWKPHFSSHAKTASIKLDVLRGLLQFLPPLQLQTL</sequence>
<evidence type="ECO:0000313" key="1">
    <source>
        <dbReference type="EMBL" id="MPC63987.1"/>
    </source>
</evidence>
<dbReference type="EMBL" id="VSRR010021497">
    <property type="protein sequence ID" value="MPC63987.1"/>
    <property type="molecule type" value="Genomic_DNA"/>
</dbReference>